<organism evidence="8 9">
    <name type="scientific">Salibacter halophilus</name>
    <dbReference type="NCBI Taxonomy" id="1803916"/>
    <lineage>
        <taxon>Bacteria</taxon>
        <taxon>Pseudomonadati</taxon>
        <taxon>Bacteroidota</taxon>
        <taxon>Flavobacteriia</taxon>
        <taxon>Flavobacteriales</taxon>
        <taxon>Salibacteraceae</taxon>
        <taxon>Salibacter</taxon>
    </lineage>
</organism>
<accession>A0A6N6M541</accession>
<gene>
    <name evidence="8" type="ORF">F3059_05075</name>
</gene>
<dbReference type="SUPFAM" id="SSF82866">
    <property type="entry name" value="Multidrug efflux transporter AcrB transmembrane domain"/>
    <property type="match status" value="2"/>
</dbReference>
<keyword evidence="5 6" id="KW-0472">Membrane</keyword>
<feature type="transmembrane region" description="Helical" evidence="6">
    <location>
        <begin position="230"/>
        <end position="250"/>
    </location>
</feature>
<feature type="transmembrane region" description="Helical" evidence="6">
    <location>
        <begin position="376"/>
        <end position="399"/>
    </location>
</feature>
<feature type="transmembrane region" description="Helical" evidence="6">
    <location>
        <begin position="717"/>
        <end position="744"/>
    </location>
</feature>
<dbReference type="InterPro" id="IPR050545">
    <property type="entry name" value="Mycobact_MmpL"/>
</dbReference>
<keyword evidence="9" id="KW-1185">Reference proteome</keyword>
<dbReference type="PANTHER" id="PTHR33406:SF12">
    <property type="entry name" value="BLR2997 PROTEIN"/>
    <property type="match status" value="1"/>
</dbReference>
<feature type="transmembrane region" description="Helical" evidence="6">
    <location>
        <begin position="6"/>
        <end position="24"/>
    </location>
</feature>
<feature type="transmembrane region" description="Helical" evidence="6">
    <location>
        <begin position="691"/>
        <end position="711"/>
    </location>
</feature>
<feature type="domain" description="SSD" evidence="7">
    <location>
        <begin position="261"/>
        <end position="356"/>
    </location>
</feature>
<sequence length="750" mass="84413">MYKNTARAALVIIATLSIVAAFLLPRVKFDYDFESFFPIDDPDLAFYKDYREKFYPDNEFVLIALEKEDGIFDTEFLLKVDSLTGDLKEIDLVERVQSPTSISQVVMGPFGPINVPYLHPDKPEKYKSDSTRIYRSEHLIGSFFSEDGKSVSISLQAEPYLSKAKSDSLVTDIDNAIAQYNFEDVHIAGRIHGQKYYIQKMKEETALFISAGIVLLIIFLIISFRSFWGVWVPLSVVLLSVIWVVALMVLTDKPLDIMAVLLPTILFVVGVSDVVHIITRYLEELRLGRTKLEALKVSFKQVGLATFLTSLTTAVGFLTLLTANIQPIRDFGVYTAIGVFIAFILAFTLLPSILILRKKPTLPSTLKSNFWRKYMHMAFGWMLGHQKLIVGVSIVVLVLTGVGISQMRVDNYLLEDLAEDDPHRQDFEFFEKHYSGVRPFEMALFVTDSSKTVFDYEAVVEFQKVENYLKDQYGIGFSFSPLTYVKMANQALNGGNPDAYKVPTEKEYPRVKQLIDKFKDREQFNYFVTEDLKEARFSAKIRDLGGHVLLQKNAEMREELPAKIDTSVVDFRLTGMGLLVDKSNKTLASNMLYGLLIAFGVIALIMGVLFRSVPVIIATLIPNVMPLLIIAGIMGFADIDLKVTTSIIFTIAFGIAVDDTIHYMSKVNLELRNGKSILYALKSASITTGKAITVTSLILISGFISLILSTFASTYYVGLLVSITLFFAVIADLFLLPVLLMIVYKWKRKK</sequence>
<evidence type="ECO:0000256" key="4">
    <source>
        <dbReference type="ARBA" id="ARBA00022989"/>
    </source>
</evidence>
<keyword evidence="3 6" id="KW-0812">Transmembrane</keyword>
<keyword evidence="2" id="KW-1003">Cell membrane</keyword>
<keyword evidence="4 6" id="KW-1133">Transmembrane helix</keyword>
<dbReference type="PANTHER" id="PTHR33406">
    <property type="entry name" value="MEMBRANE PROTEIN MJ1562-RELATED"/>
    <property type="match status" value="1"/>
</dbReference>
<evidence type="ECO:0000313" key="8">
    <source>
        <dbReference type="EMBL" id="KAB1064729.1"/>
    </source>
</evidence>
<feature type="transmembrane region" description="Helical" evidence="6">
    <location>
        <begin position="616"/>
        <end position="637"/>
    </location>
</feature>
<dbReference type="Proteomes" id="UP000435357">
    <property type="component" value="Unassembled WGS sequence"/>
</dbReference>
<dbReference type="RefSeq" id="WP_151167048.1">
    <property type="nucleotide sequence ID" value="NZ_WACR01000004.1"/>
</dbReference>
<comment type="caution">
    <text evidence="8">The sequence shown here is derived from an EMBL/GenBank/DDBJ whole genome shotgun (WGS) entry which is preliminary data.</text>
</comment>
<feature type="transmembrane region" description="Helical" evidence="6">
    <location>
        <begin position="333"/>
        <end position="356"/>
    </location>
</feature>
<dbReference type="Gene3D" id="1.20.1640.10">
    <property type="entry name" value="Multidrug efflux transporter AcrB transmembrane domain"/>
    <property type="match status" value="2"/>
</dbReference>
<evidence type="ECO:0000259" key="7">
    <source>
        <dbReference type="PROSITE" id="PS50156"/>
    </source>
</evidence>
<dbReference type="InterPro" id="IPR004869">
    <property type="entry name" value="MMPL_dom"/>
</dbReference>
<feature type="transmembrane region" description="Helical" evidence="6">
    <location>
        <begin position="302"/>
        <end position="321"/>
    </location>
</feature>
<protein>
    <submittedName>
        <fullName evidence="8">MMPL family transporter</fullName>
    </submittedName>
</protein>
<evidence type="ECO:0000256" key="5">
    <source>
        <dbReference type="ARBA" id="ARBA00023136"/>
    </source>
</evidence>
<reference evidence="8 9" key="1">
    <citation type="submission" date="2019-09" db="EMBL/GenBank/DDBJ databases">
        <title>Genomes of Cryomorphaceae.</title>
        <authorList>
            <person name="Bowman J.P."/>
        </authorList>
    </citation>
    <scope>NUCLEOTIDE SEQUENCE [LARGE SCALE GENOMIC DNA]</scope>
    <source>
        <strain evidence="8 9">KCTC 52047</strain>
    </source>
</reference>
<evidence type="ECO:0000256" key="1">
    <source>
        <dbReference type="ARBA" id="ARBA00004651"/>
    </source>
</evidence>
<name>A0A6N6M541_9FLAO</name>
<evidence type="ECO:0000313" key="9">
    <source>
        <dbReference type="Proteomes" id="UP000435357"/>
    </source>
</evidence>
<feature type="transmembrane region" description="Helical" evidence="6">
    <location>
        <begin position="592"/>
        <end position="610"/>
    </location>
</feature>
<comment type="subcellular location">
    <subcellularLocation>
        <location evidence="1">Cell membrane</location>
        <topology evidence="1">Multi-pass membrane protein</topology>
    </subcellularLocation>
</comment>
<evidence type="ECO:0000256" key="3">
    <source>
        <dbReference type="ARBA" id="ARBA00022692"/>
    </source>
</evidence>
<dbReference type="InterPro" id="IPR000731">
    <property type="entry name" value="SSD"/>
</dbReference>
<dbReference type="EMBL" id="WACR01000004">
    <property type="protein sequence ID" value="KAB1064729.1"/>
    <property type="molecule type" value="Genomic_DNA"/>
</dbReference>
<proteinExistence type="predicted"/>
<feature type="transmembrane region" description="Helical" evidence="6">
    <location>
        <begin position="205"/>
        <end position="224"/>
    </location>
</feature>
<feature type="transmembrane region" description="Helical" evidence="6">
    <location>
        <begin position="257"/>
        <end position="282"/>
    </location>
</feature>
<dbReference type="AlphaFoldDB" id="A0A6N6M541"/>
<dbReference type="GO" id="GO:0005886">
    <property type="term" value="C:plasma membrane"/>
    <property type="evidence" value="ECO:0007669"/>
    <property type="project" value="UniProtKB-SubCell"/>
</dbReference>
<dbReference type="PROSITE" id="PS50156">
    <property type="entry name" value="SSD"/>
    <property type="match status" value="1"/>
</dbReference>
<evidence type="ECO:0000256" key="6">
    <source>
        <dbReference type="SAM" id="Phobius"/>
    </source>
</evidence>
<evidence type="ECO:0000256" key="2">
    <source>
        <dbReference type="ARBA" id="ARBA00022475"/>
    </source>
</evidence>
<dbReference type="Pfam" id="PF03176">
    <property type="entry name" value="MMPL"/>
    <property type="match status" value="2"/>
</dbReference>
<dbReference type="OrthoDB" id="9805018at2"/>